<feature type="region of interest" description="Disordered" evidence="1">
    <location>
        <begin position="1"/>
        <end position="73"/>
    </location>
</feature>
<evidence type="ECO:0000313" key="3">
    <source>
        <dbReference type="Proteomes" id="UP000735302"/>
    </source>
</evidence>
<sequence length="124" mass="13936">MSTCGRLGSRSTYGSCNTYASSSTHGAQPSWKRKGGRWKDTRNVYRRSGRQERRSSGRKMVSGPQNKPLAQCGGTGHMTGYTLRVCPSHWLQHILTDMVQKPQLALVLPWLLPTFFFTTTNDTQ</sequence>
<protein>
    <submittedName>
        <fullName evidence="2">Uncharacterized protein</fullName>
    </submittedName>
</protein>
<dbReference type="AlphaFoldDB" id="A0AAV4CMB0"/>
<reference evidence="2 3" key="1">
    <citation type="journal article" date="2021" name="Elife">
        <title>Chloroplast acquisition without the gene transfer in kleptoplastic sea slugs, Plakobranchus ocellatus.</title>
        <authorList>
            <person name="Maeda T."/>
            <person name="Takahashi S."/>
            <person name="Yoshida T."/>
            <person name="Shimamura S."/>
            <person name="Takaki Y."/>
            <person name="Nagai Y."/>
            <person name="Toyoda A."/>
            <person name="Suzuki Y."/>
            <person name="Arimoto A."/>
            <person name="Ishii H."/>
            <person name="Satoh N."/>
            <person name="Nishiyama T."/>
            <person name="Hasebe M."/>
            <person name="Maruyama T."/>
            <person name="Minagawa J."/>
            <person name="Obokata J."/>
            <person name="Shigenobu S."/>
        </authorList>
    </citation>
    <scope>NUCLEOTIDE SEQUENCE [LARGE SCALE GENOMIC DNA]</scope>
</reference>
<name>A0AAV4CMB0_9GAST</name>
<organism evidence="2 3">
    <name type="scientific">Plakobranchus ocellatus</name>
    <dbReference type="NCBI Taxonomy" id="259542"/>
    <lineage>
        <taxon>Eukaryota</taxon>
        <taxon>Metazoa</taxon>
        <taxon>Spiralia</taxon>
        <taxon>Lophotrochozoa</taxon>
        <taxon>Mollusca</taxon>
        <taxon>Gastropoda</taxon>
        <taxon>Heterobranchia</taxon>
        <taxon>Euthyneura</taxon>
        <taxon>Panpulmonata</taxon>
        <taxon>Sacoglossa</taxon>
        <taxon>Placobranchoidea</taxon>
        <taxon>Plakobranchidae</taxon>
        <taxon>Plakobranchus</taxon>
    </lineage>
</organism>
<gene>
    <name evidence="2" type="ORF">PoB_005972000</name>
</gene>
<comment type="caution">
    <text evidence="2">The sequence shown here is derived from an EMBL/GenBank/DDBJ whole genome shotgun (WGS) entry which is preliminary data.</text>
</comment>
<dbReference type="Proteomes" id="UP000735302">
    <property type="component" value="Unassembled WGS sequence"/>
</dbReference>
<feature type="compositionally biased region" description="Polar residues" evidence="1">
    <location>
        <begin position="1"/>
        <end position="27"/>
    </location>
</feature>
<keyword evidence="3" id="KW-1185">Reference proteome</keyword>
<feature type="compositionally biased region" description="Basic and acidic residues" evidence="1">
    <location>
        <begin position="37"/>
        <end position="55"/>
    </location>
</feature>
<evidence type="ECO:0000256" key="1">
    <source>
        <dbReference type="SAM" id="MobiDB-lite"/>
    </source>
</evidence>
<dbReference type="EMBL" id="BLXT01006765">
    <property type="protein sequence ID" value="GFO33215.1"/>
    <property type="molecule type" value="Genomic_DNA"/>
</dbReference>
<proteinExistence type="predicted"/>
<accession>A0AAV4CMB0</accession>
<evidence type="ECO:0000313" key="2">
    <source>
        <dbReference type="EMBL" id="GFO33215.1"/>
    </source>
</evidence>